<dbReference type="GO" id="GO:0006334">
    <property type="term" value="P:nucleosome assembly"/>
    <property type="evidence" value="ECO:0007669"/>
    <property type="project" value="InterPro"/>
</dbReference>
<dbReference type="Pfam" id="PF00956">
    <property type="entry name" value="NAP"/>
    <property type="match status" value="2"/>
</dbReference>
<protein>
    <recommendedName>
        <fullName evidence="6">Nucleosome assembly protein</fullName>
    </recommendedName>
</protein>
<keyword evidence="2" id="KW-0143">Chaperone</keyword>
<evidence type="ECO:0008006" key="6">
    <source>
        <dbReference type="Google" id="ProtNLM"/>
    </source>
</evidence>
<dbReference type="EMBL" id="JAJJMA010305405">
    <property type="protein sequence ID" value="MCL7048527.1"/>
    <property type="molecule type" value="Genomic_DNA"/>
</dbReference>
<name>A0AA41VW54_PAPNU</name>
<accession>A0AA41VW54</accession>
<evidence type="ECO:0000313" key="5">
    <source>
        <dbReference type="Proteomes" id="UP001177140"/>
    </source>
</evidence>
<comment type="similarity">
    <text evidence="1 3">Belongs to the nucleosome assembly protein (NAP) family.</text>
</comment>
<dbReference type="AlphaFoldDB" id="A0AA41VW54"/>
<proteinExistence type="inferred from homology"/>
<gene>
    <name evidence="4" type="ORF">MKW94_025172</name>
</gene>
<dbReference type="Proteomes" id="UP001177140">
    <property type="component" value="Unassembled WGS sequence"/>
</dbReference>
<evidence type="ECO:0000256" key="2">
    <source>
        <dbReference type="ARBA" id="ARBA00023186"/>
    </source>
</evidence>
<evidence type="ECO:0000313" key="4">
    <source>
        <dbReference type="EMBL" id="MCL7048527.1"/>
    </source>
</evidence>
<dbReference type="SUPFAM" id="SSF143113">
    <property type="entry name" value="NAP-like"/>
    <property type="match status" value="2"/>
</dbReference>
<organism evidence="4 5">
    <name type="scientific">Papaver nudicaule</name>
    <name type="common">Iceland poppy</name>
    <dbReference type="NCBI Taxonomy" id="74823"/>
    <lineage>
        <taxon>Eukaryota</taxon>
        <taxon>Viridiplantae</taxon>
        <taxon>Streptophyta</taxon>
        <taxon>Embryophyta</taxon>
        <taxon>Tracheophyta</taxon>
        <taxon>Spermatophyta</taxon>
        <taxon>Magnoliopsida</taxon>
        <taxon>Ranunculales</taxon>
        <taxon>Papaveraceae</taxon>
        <taxon>Papaveroideae</taxon>
        <taxon>Papaver</taxon>
    </lineage>
</organism>
<dbReference type="InterPro" id="IPR002164">
    <property type="entry name" value="NAP_family"/>
</dbReference>
<dbReference type="PANTHER" id="PTHR11875">
    <property type="entry name" value="TESTIS-SPECIFIC Y-ENCODED PROTEIN"/>
    <property type="match status" value="1"/>
</dbReference>
<sequence>MLLDEILEECIKNGREVEGAIKKITEKARLEKLAWEKEYKKKASKSDKMVAVKRKYNILRKGLYDDRFELIKSIPDFWRTASLNCLREYLTKQDEEIIKYLESVSVSVSAEDGPINKSKRVITFLFNKNPHFKNKCLTMKYSRSDQGIVHEKGTKISWLRKEGTDTTTGSEIEIPVKEGRTDHSGADIRKSFLARFFDPARKNIPGEMLTTIEECLWPHALYYFLNRSQITAVEKGIEPRVLDALKIMEDIQDKLGMIESKKYGECFAVEREFENEARKGQVLIEQKCIELQRPLYQRRNEIFKNFPNFWLLAFLSHYALGDLFSEEDQKIFRFVCSVDIEDEDVISGYTITLFFKKNPYFRNPSLRKRISFSDNGTTNLSAVNIDWKVDMGIATEYQYDIPVTKTMSFLTWFCAPQVFNGGHRYEVFELIKDDLWPNALAYFVNGNESDEEDEQPKML</sequence>
<reference evidence="4" key="1">
    <citation type="submission" date="2022-03" db="EMBL/GenBank/DDBJ databases">
        <title>A functionally conserved STORR gene fusion in Papaver species that diverged 16.8 million years ago.</title>
        <authorList>
            <person name="Catania T."/>
        </authorList>
    </citation>
    <scope>NUCLEOTIDE SEQUENCE</scope>
    <source>
        <strain evidence="4">S-191538</strain>
    </source>
</reference>
<keyword evidence="5" id="KW-1185">Reference proteome</keyword>
<dbReference type="InterPro" id="IPR037231">
    <property type="entry name" value="NAP-like_sf"/>
</dbReference>
<dbReference type="GO" id="GO:0000724">
    <property type="term" value="P:double-strand break repair via homologous recombination"/>
    <property type="evidence" value="ECO:0007669"/>
    <property type="project" value="UniProtKB-ARBA"/>
</dbReference>
<dbReference type="Gene3D" id="1.20.5.1500">
    <property type="match status" value="1"/>
</dbReference>
<dbReference type="GO" id="GO:0042393">
    <property type="term" value="F:histone binding"/>
    <property type="evidence" value="ECO:0007669"/>
    <property type="project" value="UniProtKB-ARBA"/>
</dbReference>
<evidence type="ECO:0000256" key="1">
    <source>
        <dbReference type="ARBA" id="ARBA00009947"/>
    </source>
</evidence>
<dbReference type="Gene3D" id="3.30.1120.90">
    <property type="entry name" value="Nucleosome assembly protein"/>
    <property type="match status" value="2"/>
</dbReference>
<dbReference type="GO" id="GO:0005634">
    <property type="term" value="C:nucleus"/>
    <property type="evidence" value="ECO:0007669"/>
    <property type="project" value="InterPro"/>
</dbReference>
<comment type="caution">
    <text evidence="4">The sequence shown here is derived from an EMBL/GenBank/DDBJ whole genome shotgun (WGS) entry which is preliminary data.</text>
</comment>
<evidence type="ECO:0000256" key="3">
    <source>
        <dbReference type="RuleBase" id="RU003876"/>
    </source>
</evidence>